<evidence type="ECO:0000259" key="17">
    <source>
        <dbReference type="Pfam" id="PF00501"/>
    </source>
</evidence>
<evidence type="ECO:0000313" key="20">
    <source>
        <dbReference type="Proteomes" id="UP000801492"/>
    </source>
</evidence>
<evidence type="ECO:0000256" key="6">
    <source>
        <dbReference type="ARBA" id="ARBA00022723"/>
    </source>
</evidence>
<dbReference type="PROSITE" id="PS00455">
    <property type="entry name" value="AMP_BINDING"/>
    <property type="match status" value="1"/>
</dbReference>
<evidence type="ECO:0000256" key="16">
    <source>
        <dbReference type="SAM" id="Phobius"/>
    </source>
</evidence>
<dbReference type="GO" id="GO:0047077">
    <property type="term" value="F:Photinus-luciferin 4-monooxygenase (ATP-hydrolyzing) activity"/>
    <property type="evidence" value="ECO:0007669"/>
    <property type="project" value="UniProtKB-EC"/>
</dbReference>
<evidence type="ECO:0000256" key="3">
    <source>
        <dbReference type="ARBA" id="ARBA00006432"/>
    </source>
</evidence>
<dbReference type="SUPFAM" id="SSF56801">
    <property type="entry name" value="Acetyl-CoA synthetase-like"/>
    <property type="match status" value="1"/>
</dbReference>
<keyword evidence="10" id="KW-0560">Oxidoreductase</keyword>
<keyword evidence="12" id="KW-0576">Peroxisome</keyword>
<feature type="domain" description="AMP-dependent synthetase/ligase" evidence="17">
    <location>
        <begin position="49"/>
        <end position="397"/>
    </location>
</feature>
<evidence type="ECO:0000256" key="7">
    <source>
        <dbReference type="ARBA" id="ARBA00022741"/>
    </source>
</evidence>
<feature type="transmembrane region" description="Helical" evidence="16">
    <location>
        <begin position="233"/>
        <end position="254"/>
    </location>
</feature>
<dbReference type="AlphaFoldDB" id="A0A8K0G0U2"/>
<evidence type="ECO:0000256" key="13">
    <source>
        <dbReference type="ARBA" id="ARBA00023223"/>
    </source>
</evidence>
<protein>
    <recommendedName>
        <fullName evidence="5">Luciferin 4-monooxygenase</fullName>
        <ecNumber evidence="4">1.13.12.7</ecNumber>
    </recommendedName>
</protein>
<evidence type="ECO:0000256" key="15">
    <source>
        <dbReference type="ARBA" id="ARBA00048497"/>
    </source>
</evidence>
<evidence type="ECO:0000259" key="18">
    <source>
        <dbReference type="Pfam" id="PF13193"/>
    </source>
</evidence>
<organism evidence="19 20">
    <name type="scientific">Ignelater luminosus</name>
    <name type="common">Cucubano</name>
    <name type="synonym">Pyrophorus luminosus</name>
    <dbReference type="NCBI Taxonomy" id="2038154"/>
    <lineage>
        <taxon>Eukaryota</taxon>
        <taxon>Metazoa</taxon>
        <taxon>Ecdysozoa</taxon>
        <taxon>Arthropoda</taxon>
        <taxon>Hexapoda</taxon>
        <taxon>Insecta</taxon>
        <taxon>Pterygota</taxon>
        <taxon>Neoptera</taxon>
        <taxon>Endopterygota</taxon>
        <taxon>Coleoptera</taxon>
        <taxon>Polyphaga</taxon>
        <taxon>Elateriformia</taxon>
        <taxon>Elateroidea</taxon>
        <taxon>Elateridae</taxon>
        <taxon>Agrypninae</taxon>
        <taxon>Pyrophorini</taxon>
        <taxon>Ignelater</taxon>
    </lineage>
</organism>
<comment type="similarity">
    <text evidence="3">Belongs to the ATP-dependent AMP-binding enzyme family.</text>
</comment>
<gene>
    <name evidence="19" type="ORF">ILUMI_24255</name>
</gene>
<evidence type="ECO:0000256" key="14">
    <source>
        <dbReference type="ARBA" id="ARBA00023262"/>
    </source>
</evidence>
<dbReference type="Pfam" id="PF00501">
    <property type="entry name" value="AMP-binding"/>
    <property type="match status" value="1"/>
</dbReference>
<reference evidence="19" key="1">
    <citation type="submission" date="2019-08" db="EMBL/GenBank/DDBJ databases">
        <title>The genome of the North American firefly Photinus pyralis.</title>
        <authorList>
            <consortium name="Photinus pyralis genome working group"/>
            <person name="Fallon T.R."/>
            <person name="Sander Lower S.E."/>
            <person name="Weng J.-K."/>
        </authorList>
    </citation>
    <scope>NUCLEOTIDE SEQUENCE</scope>
    <source>
        <strain evidence="19">TRF0915ILg1</strain>
        <tissue evidence="19">Whole body</tissue>
    </source>
</reference>
<dbReference type="EC" id="1.13.12.7" evidence="4"/>
<evidence type="ECO:0000256" key="10">
    <source>
        <dbReference type="ARBA" id="ARBA00023002"/>
    </source>
</evidence>
<dbReference type="InterPro" id="IPR025110">
    <property type="entry name" value="AMP-bd_C"/>
</dbReference>
<keyword evidence="11" id="KW-0503">Monooxygenase</keyword>
<dbReference type="GO" id="GO:0005777">
    <property type="term" value="C:peroxisome"/>
    <property type="evidence" value="ECO:0007669"/>
    <property type="project" value="UniProtKB-SubCell"/>
</dbReference>
<keyword evidence="8" id="KW-0067">ATP-binding</keyword>
<comment type="cofactor">
    <cofactor evidence="1">
        <name>Mg(2+)</name>
        <dbReference type="ChEBI" id="CHEBI:18420"/>
    </cofactor>
</comment>
<dbReference type="PANTHER" id="PTHR24096">
    <property type="entry name" value="LONG-CHAIN-FATTY-ACID--COA LIGASE"/>
    <property type="match status" value="1"/>
</dbReference>
<evidence type="ECO:0000256" key="5">
    <source>
        <dbReference type="ARBA" id="ARBA00019043"/>
    </source>
</evidence>
<dbReference type="Gene3D" id="3.40.50.980">
    <property type="match status" value="2"/>
</dbReference>
<dbReference type="PANTHER" id="PTHR24096:SF423">
    <property type="entry name" value="GM05240P"/>
    <property type="match status" value="1"/>
</dbReference>
<evidence type="ECO:0000256" key="12">
    <source>
        <dbReference type="ARBA" id="ARBA00023140"/>
    </source>
</evidence>
<evidence type="ECO:0000256" key="4">
    <source>
        <dbReference type="ARBA" id="ARBA00012532"/>
    </source>
</evidence>
<dbReference type="Pfam" id="PF13193">
    <property type="entry name" value="AMP-binding_C"/>
    <property type="match status" value="1"/>
</dbReference>
<proteinExistence type="inferred from homology"/>
<dbReference type="FunFam" id="3.30.300.30:FF:000007">
    <property type="entry name" value="4-coumarate--CoA ligase 2"/>
    <property type="match status" value="1"/>
</dbReference>
<evidence type="ECO:0000256" key="2">
    <source>
        <dbReference type="ARBA" id="ARBA00004275"/>
    </source>
</evidence>
<comment type="subcellular location">
    <subcellularLocation>
        <location evidence="2">Peroxisome</location>
    </subcellularLocation>
</comment>
<sequence length="538" mass="59447">MGSNDSAYVLSGPEEDYDIPKESLGKYIFRCLKSRDPNSIVNVDPISKEVLTAGKLLGDSIKLTKIFQKLSIEKGDAIAIVSENTLTYCVPIIAAFYMGVTVAPLNPAYMKYELIHALGLSKPKLIICTKTSLDEVLKAKKDLDYVETVLLTGSECKDNPEIKTLENLLKATTTDLENFEPEYFDSSEQTAFVYLSSGTTGFPKGVMTSHENLRAPLSYFRREPYNILTSEDATVLVLPFFHMFGILIQLLGIVSSMKIIFMAKFKPEVFLQSIQDYKVTKLFLVPPLVLFLAKSPLVKSYDVSSIQDIMVGAAPTGKELQEDAAKRLNATIRQMYGLTETTGACTAETTVLHRPGSVGVLVPGIKAKVCHPLTRKILGPLEIGELCFKGSMIMKGYAGDKTATDACIDEDGFCHTGDIGYYDEDNYFYVVDRMKELIKYKGFQVAPAELEALIVTHPNVKDCGVTGIPDERCGQLPFAFVVRQNGANLTEKQIVDFVAERISGQKHLSGGARFVEEIPKTASGKILRRKLLELWKTS</sequence>
<dbReference type="InterPro" id="IPR045851">
    <property type="entry name" value="AMP-bd_C_sf"/>
</dbReference>
<keyword evidence="20" id="KW-1185">Reference proteome</keyword>
<dbReference type="GO" id="GO:0008218">
    <property type="term" value="P:bioluminescence"/>
    <property type="evidence" value="ECO:0007669"/>
    <property type="project" value="UniProtKB-KW"/>
</dbReference>
<evidence type="ECO:0000256" key="11">
    <source>
        <dbReference type="ARBA" id="ARBA00023033"/>
    </source>
</evidence>
<keyword evidence="13" id="KW-0455">Luminescence</keyword>
<keyword evidence="16" id="KW-0472">Membrane</keyword>
<name>A0A8K0G0U2_IGNLU</name>
<feature type="domain" description="AMP-binding enzyme C-terminal" evidence="18">
    <location>
        <begin position="449"/>
        <end position="525"/>
    </location>
</feature>
<keyword evidence="6" id="KW-0479">Metal-binding</keyword>
<keyword evidence="16" id="KW-0812">Transmembrane</keyword>
<dbReference type="InterPro" id="IPR020845">
    <property type="entry name" value="AMP-binding_CS"/>
</dbReference>
<evidence type="ECO:0000256" key="9">
    <source>
        <dbReference type="ARBA" id="ARBA00022842"/>
    </source>
</evidence>
<dbReference type="InterPro" id="IPR000873">
    <property type="entry name" value="AMP-dep_synth/lig_dom"/>
</dbReference>
<dbReference type="EMBL" id="VTPC01090684">
    <property type="protein sequence ID" value="KAF2881911.1"/>
    <property type="molecule type" value="Genomic_DNA"/>
</dbReference>
<keyword evidence="14" id="KW-0599">Photoprotein</keyword>
<dbReference type="GO" id="GO:0005524">
    <property type="term" value="F:ATP binding"/>
    <property type="evidence" value="ECO:0007669"/>
    <property type="project" value="UniProtKB-KW"/>
</dbReference>
<keyword evidence="9" id="KW-0460">Magnesium</keyword>
<dbReference type="GO" id="GO:0016405">
    <property type="term" value="F:CoA-ligase activity"/>
    <property type="evidence" value="ECO:0007669"/>
    <property type="project" value="TreeGrafter"/>
</dbReference>
<keyword evidence="7" id="KW-0547">Nucleotide-binding</keyword>
<evidence type="ECO:0000256" key="1">
    <source>
        <dbReference type="ARBA" id="ARBA00001946"/>
    </source>
</evidence>
<accession>A0A8K0G0U2</accession>
<comment type="catalytic activity">
    <reaction evidence="15">
        <text>firefly D-luciferin + ATP + O2 = firefly oxyluciferin + hnu + AMP + CO2 + diphosphate</text>
        <dbReference type="Rhea" id="RHEA:10732"/>
        <dbReference type="ChEBI" id="CHEBI:15379"/>
        <dbReference type="ChEBI" id="CHEBI:16526"/>
        <dbReference type="ChEBI" id="CHEBI:16792"/>
        <dbReference type="ChEBI" id="CHEBI:30212"/>
        <dbReference type="ChEBI" id="CHEBI:30616"/>
        <dbReference type="ChEBI" id="CHEBI:33019"/>
        <dbReference type="ChEBI" id="CHEBI:58038"/>
        <dbReference type="ChEBI" id="CHEBI:456215"/>
        <dbReference type="EC" id="1.13.12.7"/>
    </reaction>
</comment>
<dbReference type="OrthoDB" id="10253869at2759"/>
<dbReference type="GO" id="GO:0046872">
    <property type="term" value="F:metal ion binding"/>
    <property type="evidence" value="ECO:0007669"/>
    <property type="project" value="UniProtKB-KW"/>
</dbReference>
<evidence type="ECO:0000256" key="8">
    <source>
        <dbReference type="ARBA" id="ARBA00022840"/>
    </source>
</evidence>
<dbReference type="Gene3D" id="2.30.38.10">
    <property type="entry name" value="Luciferase, Domain 3"/>
    <property type="match status" value="1"/>
</dbReference>
<evidence type="ECO:0000313" key="19">
    <source>
        <dbReference type="EMBL" id="KAF2881911.1"/>
    </source>
</evidence>
<comment type="caution">
    <text evidence="19">The sequence shown here is derived from an EMBL/GenBank/DDBJ whole genome shotgun (WGS) entry which is preliminary data.</text>
</comment>
<dbReference type="Gene3D" id="3.30.300.30">
    <property type="match status" value="1"/>
</dbReference>
<dbReference type="Proteomes" id="UP000801492">
    <property type="component" value="Unassembled WGS sequence"/>
</dbReference>
<keyword evidence="16" id="KW-1133">Transmembrane helix</keyword>